<reference evidence="2 3" key="1">
    <citation type="submission" date="2020-02" db="EMBL/GenBank/DDBJ databases">
        <authorList>
            <person name="Ma Q."/>
            <person name="Huang Y."/>
            <person name="Song X."/>
            <person name="Pei D."/>
        </authorList>
    </citation>
    <scope>NUCLEOTIDE SEQUENCE [LARGE SCALE GENOMIC DNA]</scope>
    <source>
        <strain evidence="2">Sxm20200214</strain>
        <tissue evidence="2">Leaf</tissue>
    </source>
</reference>
<name>A0A8X7WJV0_BRACI</name>
<comment type="caution">
    <text evidence="2">The sequence shown here is derived from an EMBL/GenBank/DDBJ whole genome shotgun (WGS) entry which is preliminary data.</text>
</comment>
<organism evidence="2 3">
    <name type="scientific">Brassica carinata</name>
    <name type="common">Ethiopian mustard</name>
    <name type="synonym">Abyssinian cabbage</name>
    <dbReference type="NCBI Taxonomy" id="52824"/>
    <lineage>
        <taxon>Eukaryota</taxon>
        <taxon>Viridiplantae</taxon>
        <taxon>Streptophyta</taxon>
        <taxon>Embryophyta</taxon>
        <taxon>Tracheophyta</taxon>
        <taxon>Spermatophyta</taxon>
        <taxon>Magnoliopsida</taxon>
        <taxon>eudicotyledons</taxon>
        <taxon>Gunneridae</taxon>
        <taxon>Pentapetalae</taxon>
        <taxon>rosids</taxon>
        <taxon>malvids</taxon>
        <taxon>Brassicales</taxon>
        <taxon>Brassicaceae</taxon>
        <taxon>Brassiceae</taxon>
        <taxon>Brassica</taxon>
    </lineage>
</organism>
<accession>A0A8X7WJV0</accession>
<feature type="region of interest" description="Disordered" evidence="1">
    <location>
        <begin position="405"/>
        <end position="449"/>
    </location>
</feature>
<feature type="region of interest" description="Disordered" evidence="1">
    <location>
        <begin position="214"/>
        <end position="334"/>
    </location>
</feature>
<evidence type="ECO:0000313" key="3">
    <source>
        <dbReference type="Proteomes" id="UP000886595"/>
    </source>
</evidence>
<keyword evidence="3" id="KW-1185">Reference proteome</keyword>
<gene>
    <name evidence="2" type="ORF">Bca52824_001285</name>
</gene>
<feature type="compositionally biased region" description="Acidic residues" evidence="1">
    <location>
        <begin position="516"/>
        <end position="527"/>
    </location>
</feature>
<feature type="compositionally biased region" description="Basic and acidic residues" evidence="1">
    <location>
        <begin position="496"/>
        <end position="509"/>
    </location>
</feature>
<proteinExistence type="predicted"/>
<feature type="region of interest" description="Disordered" evidence="1">
    <location>
        <begin position="496"/>
        <end position="534"/>
    </location>
</feature>
<evidence type="ECO:0000313" key="2">
    <source>
        <dbReference type="EMBL" id="KAG2330105.1"/>
    </source>
</evidence>
<sequence length="534" mass="59054">MAAEIGISLCHRAFEELTSVSALEPGLYSVKMRPSYNISTGHPVKTTDWQHWYFFVRSDEHAFVDPPDDKYRVLWKRRAVNHPYFTRVPGQFFDNARALVELGIRSWPDIIEARICRSPQRIDRGEHFPFLESCLDSRLPCPDQKGKKRSALFSRAEQKEITRALKMRDLPDLSAIIMFKLGEPPHAGGLMRIIDGFGLDGTDPSTRDDQLAILPTVAETSTPVDAGRKRPRDGDLEDQSGELNATIGDFPDTPVAKKKKKSKKKGSAEEKNASVARGVPQLRDDADSDLPPRTDPSQDMGVTPQGALTTGQEDVPSAPKEVDPGIPEPRASFPADSLIFRPSYIDVVRQRREADDCVDALIAKYDSELKASYVSLGKAQEEADQGKERIAALEVSLGKAEIERDEATRRAEASSMHAEDIASKLKSSRVSAEKLRKEKEQFEREKAEIAEGHAREELLTVLSAEALHDEAPAGVCPHGSNVRLVDTGAVADLQASEHRSVFEGHEKDSTAVLSDNMEEEEVSDFGSDDGRSSE</sequence>
<dbReference type="EMBL" id="JAAMPC010000001">
    <property type="protein sequence ID" value="KAG2330105.1"/>
    <property type="molecule type" value="Genomic_DNA"/>
</dbReference>
<protein>
    <submittedName>
        <fullName evidence="2">Uncharacterized protein</fullName>
    </submittedName>
</protein>
<dbReference type="AlphaFoldDB" id="A0A8X7WJV0"/>
<dbReference type="Proteomes" id="UP000886595">
    <property type="component" value="Unassembled WGS sequence"/>
</dbReference>
<feature type="compositionally biased region" description="Basic and acidic residues" evidence="1">
    <location>
        <begin position="405"/>
        <end position="423"/>
    </location>
</feature>
<feature type="compositionally biased region" description="Basic residues" evidence="1">
    <location>
        <begin position="256"/>
        <end position="265"/>
    </location>
</feature>
<feature type="compositionally biased region" description="Basic and acidic residues" evidence="1">
    <location>
        <begin position="431"/>
        <end position="449"/>
    </location>
</feature>
<evidence type="ECO:0000256" key="1">
    <source>
        <dbReference type="SAM" id="MobiDB-lite"/>
    </source>
</evidence>